<reference evidence="2" key="1">
    <citation type="submission" date="2018-02" db="EMBL/GenBank/DDBJ databases">
        <title>Rhizophora mucronata_Transcriptome.</title>
        <authorList>
            <person name="Meera S.P."/>
            <person name="Sreeshan A."/>
            <person name="Augustine A."/>
        </authorList>
    </citation>
    <scope>NUCLEOTIDE SEQUENCE</scope>
    <source>
        <tissue evidence="2">Leaf</tissue>
    </source>
</reference>
<organism evidence="2">
    <name type="scientific">Rhizophora mucronata</name>
    <name type="common">Asiatic mangrove</name>
    <dbReference type="NCBI Taxonomy" id="61149"/>
    <lineage>
        <taxon>Eukaryota</taxon>
        <taxon>Viridiplantae</taxon>
        <taxon>Streptophyta</taxon>
        <taxon>Embryophyta</taxon>
        <taxon>Tracheophyta</taxon>
        <taxon>Spermatophyta</taxon>
        <taxon>Magnoliopsida</taxon>
        <taxon>eudicotyledons</taxon>
        <taxon>Gunneridae</taxon>
        <taxon>Pentapetalae</taxon>
        <taxon>rosids</taxon>
        <taxon>fabids</taxon>
        <taxon>Malpighiales</taxon>
        <taxon>Rhizophoraceae</taxon>
        <taxon>Rhizophora</taxon>
    </lineage>
</organism>
<sequence length="88" mass="10151">MLFAEIEYMQKRGIELQNDNVFLRAKVQIAESERAQQQQPQQTRSMPPAGSMYEAVPSQAYDRNFLPVTILEPNHQYSSQDHTALQLV</sequence>
<feature type="region of interest" description="Disordered" evidence="1">
    <location>
        <begin position="32"/>
        <end position="52"/>
    </location>
</feature>
<evidence type="ECO:0000313" key="2">
    <source>
        <dbReference type="EMBL" id="MBX67961.1"/>
    </source>
</evidence>
<name>A0A2P2QLY4_RHIMU</name>
<proteinExistence type="predicted"/>
<dbReference type="EMBL" id="GGEC01087477">
    <property type="protein sequence ID" value="MBX67961.1"/>
    <property type="molecule type" value="Transcribed_RNA"/>
</dbReference>
<protein>
    <submittedName>
        <fullName evidence="2">Uncharacterized protein</fullName>
    </submittedName>
</protein>
<dbReference type="AlphaFoldDB" id="A0A2P2QLY4"/>
<evidence type="ECO:0000256" key="1">
    <source>
        <dbReference type="SAM" id="MobiDB-lite"/>
    </source>
</evidence>
<accession>A0A2P2QLY4</accession>